<proteinExistence type="predicted"/>
<gene>
    <name evidence="3" type="ORF">BKK52_11300</name>
</gene>
<evidence type="ECO:0000313" key="4">
    <source>
        <dbReference type="Proteomes" id="UP000189161"/>
    </source>
</evidence>
<keyword evidence="4" id="KW-1185">Reference proteome</keyword>
<evidence type="ECO:0000256" key="1">
    <source>
        <dbReference type="SAM" id="MobiDB-lite"/>
    </source>
</evidence>
<accession>A0A1V3IWW3</accession>
<dbReference type="RefSeq" id="WP_158076048.1">
    <property type="nucleotide sequence ID" value="NZ_MLHL01000070.1"/>
</dbReference>
<keyword evidence="2" id="KW-0472">Membrane</keyword>
<name>A0A1V3IWW3_9PAST</name>
<evidence type="ECO:0000313" key="3">
    <source>
        <dbReference type="EMBL" id="OOF46591.1"/>
    </source>
</evidence>
<dbReference type="EMBL" id="MLHL01000070">
    <property type="protein sequence ID" value="OOF46591.1"/>
    <property type="molecule type" value="Genomic_DNA"/>
</dbReference>
<feature type="compositionally biased region" description="Basic and acidic residues" evidence="1">
    <location>
        <begin position="141"/>
        <end position="153"/>
    </location>
</feature>
<dbReference type="AlphaFoldDB" id="A0A1V3IWW3"/>
<sequence length="153" mass="17110">MSLRQRIKNAIKLANLKHTAPFAVSALKRKTKNATAGNSKAVGTIHRFDVSARGFFKRRSVFKDKLFGCSVSRYFILKFGALFFCFGQFFLSRFVSISEYFDLILEQGNPLTQNSIAFHTGEQVKSGFGGSEDSGNIHNEPLNEKDGSDCKKK</sequence>
<reference evidence="3 4" key="1">
    <citation type="submission" date="2016-10" db="EMBL/GenBank/DDBJ databases">
        <title>Rodentibacter gen. nov. and new species.</title>
        <authorList>
            <person name="Christensen H."/>
        </authorList>
    </citation>
    <scope>NUCLEOTIDE SEQUENCE [LARGE SCALE GENOMIC DNA]</scope>
    <source>
        <strain evidence="3 4">H1987082031</strain>
    </source>
</reference>
<feature type="transmembrane region" description="Helical" evidence="2">
    <location>
        <begin position="66"/>
        <end position="91"/>
    </location>
</feature>
<evidence type="ECO:0000256" key="2">
    <source>
        <dbReference type="SAM" id="Phobius"/>
    </source>
</evidence>
<keyword evidence="2" id="KW-0812">Transmembrane</keyword>
<dbReference type="Proteomes" id="UP000189161">
    <property type="component" value="Unassembled WGS sequence"/>
</dbReference>
<comment type="caution">
    <text evidence="3">The sequence shown here is derived from an EMBL/GenBank/DDBJ whole genome shotgun (WGS) entry which is preliminary data.</text>
</comment>
<organism evidence="3 4">
    <name type="scientific">Rodentibacter trehalosifermentans</name>
    <dbReference type="NCBI Taxonomy" id="1908263"/>
    <lineage>
        <taxon>Bacteria</taxon>
        <taxon>Pseudomonadati</taxon>
        <taxon>Pseudomonadota</taxon>
        <taxon>Gammaproteobacteria</taxon>
        <taxon>Pasteurellales</taxon>
        <taxon>Pasteurellaceae</taxon>
        <taxon>Rodentibacter</taxon>
    </lineage>
</organism>
<feature type="region of interest" description="Disordered" evidence="1">
    <location>
        <begin position="127"/>
        <end position="153"/>
    </location>
</feature>
<keyword evidence="2" id="KW-1133">Transmembrane helix</keyword>
<protein>
    <submittedName>
        <fullName evidence="3">Uncharacterized protein</fullName>
    </submittedName>
</protein>